<organism evidence="1 2">
    <name type="scientific">Butyricimonas virosa</name>
    <dbReference type="NCBI Taxonomy" id="544645"/>
    <lineage>
        <taxon>Bacteria</taxon>
        <taxon>Pseudomonadati</taxon>
        <taxon>Bacteroidota</taxon>
        <taxon>Bacteroidia</taxon>
        <taxon>Bacteroidales</taxon>
        <taxon>Odoribacteraceae</taxon>
        <taxon>Butyricimonas</taxon>
    </lineage>
</organism>
<evidence type="ECO:0000313" key="1">
    <source>
        <dbReference type="EMBL" id="HJF70906.1"/>
    </source>
</evidence>
<sequence>MVMYYYNDTIEILEGSGVPNPGEIQYDPETGSPVVSNEIDKAPYIKLSPCRIETESARTASGTYIRSYSVFLPKSIDPNHLPGRGAHVRLSKEDGTIKNVIGTVANSLSTMFDYLIEVE</sequence>
<gene>
    <name evidence="1" type="ORF">K8V05_09155</name>
</gene>
<evidence type="ECO:0000313" key="2">
    <source>
        <dbReference type="Proteomes" id="UP000742098"/>
    </source>
</evidence>
<proteinExistence type="predicted"/>
<name>A0A921H5R7_9BACT</name>
<dbReference type="Proteomes" id="UP000742098">
    <property type="component" value="Unassembled WGS sequence"/>
</dbReference>
<reference evidence="1" key="2">
    <citation type="submission" date="2021-09" db="EMBL/GenBank/DDBJ databases">
        <authorList>
            <person name="Gilroy R."/>
        </authorList>
    </citation>
    <scope>NUCLEOTIDE SEQUENCE</scope>
    <source>
        <strain evidence="1">6966</strain>
    </source>
</reference>
<dbReference type="EMBL" id="DYVS01000149">
    <property type="protein sequence ID" value="HJF70906.1"/>
    <property type="molecule type" value="Genomic_DNA"/>
</dbReference>
<accession>A0A921H5R7</accession>
<comment type="caution">
    <text evidence="1">The sequence shown here is derived from an EMBL/GenBank/DDBJ whole genome shotgun (WGS) entry which is preliminary data.</text>
</comment>
<protein>
    <submittedName>
        <fullName evidence="1">Uncharacterized protein</fullName>
    </submittedName>
</protein>
<dbReference type="AlphaFoldDB" id="A0A921H5R7"/>
<reference evidence="1" key="1">
    <citation type="journal article" date="2021" name="PeerJ">
        <title>Extensive microbial diversity within the chicken gut microbiome revealed by metagenomics and culture.</title>
        <authorList>
            <person name="Gilroy R."/>
            <person name="Ravi A."/>
            <person name="Getino M."/>
            <person name="Pursley I."/>
            <person name="Horton D.L."/>
            <person name="Alikhan N.F."/>
            <person name="Baker D."/>
            <person name="Gharbi K."/>
            <person name="Hall N."/>
            <person name="Watson M."/>
            <person name="Adriaenssens E.M."/>
            <person name="Foster-Nyarko E."/>
            <person name="Jarju S."/>
            <person name="Secka A."/>
            <person name="Antonio M."/>
            <person name="Oren A."/>
            <person name="Chaudhuri R.R."/>
            <person name="La Ragione R."/>
            <person name="Hildebrand F."/>
            <person name="Pallen M.J."/>
        </authorList>
    </citation>
    <scope>NUCLEOTIDE SEQUENCE</scope>
    <source>
        <strain evidence="1">6966</strain>
    </source>
</reference>